<keyword evidence="2" id="KW-0732">Signal</keyword>
<dbReference type="Pfam" id="PF00561">
    <property type="entry name" value="Abhydrolase_1"/>
    <property type="match status" value="1"/>
</dbReference>
<dbReference type="OrthoDB" id="3930934at2"/>
<keyword evidence="6" id="KW-1185">Reference proteome</keyword>
<dbReference type="InterPro" id="IPR000073">
    <property type="entry name" value="AB_hydrolase_1"/>
</dbReference>
<reference evidence="5 6" key="1">
    <citation type="submission" date="2019-03" db="EMBL/GenBank/DDBJ databases">
        <title>Draft genome sequences of novel Actinobacteria.</title>
        <authorList>
            <person name="Sahin N."/>
            <person name="Ay H."/>
            <person name="Saygin H."/>
        </authorList>
    </citation>
    <scope>NUCLEOTIDE SEQUENCE [LARGE SCALE GENOMIC DNA]</scope>
    <source>
        <strain evidence="5 6">H3C3</strain>
    </source>
</reference>
<feature type="domain" description="AB hydrolase-1" evidence="4">
    <location>
        <begin position="102"/>
        <end position="279"/>
    </location>
</feature>
<sequence length="347" mass="35976">MPRITPIPGIAAITTAALAAFGLISCGGTDRPRAAAGTPSPPFSPPPDWTPCTGLGAKPPSAGTRCATVKVPLDYARPSGETIALALIRVPATDRRHRAGSLLFNFGGPGGDGVDTLAQAARQFKNLNTRYDLIGFDPRGVGRSAPVTCVSDRRTDQIVAGDGSPDTAAEEKAFIEEQRSYVRRCQARSGRLLPHVGTINAARDMDAVRSAVGDARLHYFGMSYGTWLGGSYAHQFPGNVGRAVLDGAVDTKISPVDLGLQQAAAFQRALGGFASACAAIGRACPLGTDRPSVVASIGRLLTGLDRGPLPARGGRRLTQSLGTTGVAAALYSRQAWPVLAQGLGHVS</sequence>
<organism evidence="5 6">
    <name type="scientific">Actinomadura rubrisoli</name>
    <dbReference type="NCBI Taxonomy" id="2530368"/>
    <lineage>
        <taxon>Bacteria</taxon>
        <taxon>Bacillati</taxon>
        <taxon>Actinomycetota</taxon>
        <taxon>Actinomycetes</taxon>
        <taxon>Streptosporangiales</taxon>
        <taxon>Thermomonosporaceae</taxon>
        <taxon>Actinomadura</taxon>
    </lineage>
</organism>
<dbReference type="PANTHER" id="PTHR43248">
    <property type="entry name" value="2-SUCCINYL-6-HYDROXY-2,4-CYCLOHEXADIENE-1-CARBOXYLATE SYNTHASE"/>
    <property type="match status" value="1"/>
</dbReference>
<dbReference type="EMBL" id="SMKU01000003">
    <property type="protein sequence ID" value="TDD97133.1"/>
    <property type="molecule type" value="Genomic_DNA"/>
</dbReference>
<dbReference type="Proteomes" id="UP000294513">
    <property type="component" value="Unassembled WGS sequence"/>
</dbReference>
<comment type="similarity">
    <text evidence="1">Belongs to the peptidase S33 family.</text>
</comment>
<dbReference type="AlphaFoldDB" id="A0A4R5CFS4"/>
<dbReference type="SUPFAM" id="SSF53474">
    <property type="entry name" value="alpha/beta-Hydrolases"/>
    <property type="match status" value="1"/>
</dbReference>
<dbReference type="Gene3D" id="3.40.50.1820">
    <property type="entry name" value="alpha/beta hydrolase"/>
    <property type="match status" value="1"/>
</dbReference>
<dbReference type="RefSeq" id="WP_131888893.1">
    <property type="nucleotide sequence ID" value="NZ_SMKU01000003.1"/>
</dbReference>
<evidence type="ECO:0000256" key="3">
    <source>
        <dbReference type="ARBA" id="ARBA00022801"/>
    </source>
</evidence>
<dbReference type="PANTHER" id="PTHR43248:SF29">
    <property type="entry name" value="TRIPEPTIDYL AMINOPEPTIDASE"/>
    <property type="match status" value="1"/>
</dbReference>
<evidence type="ECO:0000256" key="1">
    <source>
        <dbReference type="ARBA" id="ARBA00010088"/>
    </source>
</evidence>
<dbReference type="PROSITE" id="PS51257">
    <property type="entry name" value="PROKAR_LIPOPROTEIN"/>
    <property type="match status" value="1"/>
</dbReference>
<name>A0A4R5CFS4_9ACTN</name>
<evidence type="ECO:0000313" key="5">
    <source>
        <dbReference type="EMBL" id="TDD97133.1"/>
    </source>
</evidence>
<evidence type="ECO:0000256" key="2">
    <source>
        <dbReference type="ARBA" id="ARBA00022729"/>
    </source>
</evidence>
<accession>A0A4R5CFS4</accession>
<dbReference type="InterPro" id="IPR029058">
    <property type="entry name" value="AB_hydrolase_fold"/>
</dbReference>
<protein>
    <submittedName>
        <fullName evidence="5">Alpha/beta fold hydrolase</fullName>
    </submittedName>
</protein>
<evidence type="ECO:0000259" key="4">
    <source>
        <dbReference type="Pfam" id="PF00561"/>
    </source>
</evidence>
<evidence type="ECO:0000313" key="6">
    <source>
        <dbReference type="Proteomes" id="UP000294513"/>
    </source>
</evidence>
<proteinExistence type="inferred from homology"/>
<dbReference type="GO" id="GO:0016787">
    <property type="term" value="F:hydrolase activity"/>
    <property type="evidence" value="ECO:0007669"/>
    <property type="project" value="UniProtKB-KW"/>
</dbReference>
<comment type="caution">
    <text evidence="5">The sequence shown here is derived from an EMBL/GenBank/DDBJ whole genome shotgun (WGS) entry which is preliminary data.</text>
</comment>
<gene>
    <name evidence="5" type="ORF">E1298_01460</name>
</gene>
<dbReference type="InterPro" id="IPR051601">
    <property type="entry name" value="Serine_prot/Carboxylest_S33"/>
</dbReference>
<keyword evidence="3 5" id="KW-0378">Hydrolase</keyword>